<protein>
    <submittedName>
        <fullName evidence="1">Uncharacterized protein</fullName>
    </submittedName>
</protein>
<reference evidence="1" key="1">
    <citation type="submission" date="2018-02" db="EMBL/GenBank/DDBJ databases">
        <title>Rhizophora mucronata_Transcriptome.</title>
        <authorList>
            <person name="Meera S.P."/>
            <person name="Sreeshan A."/>
            <person name="Augustine A."/>
        </authorList>
    </citation>
    <scope>NUCLEOTIDE SEQUENCE</scope>
    <source>
        <tissue evidence="1">Leaf</tissue>
    </source>
</reference>
<dbReference type="AlphaFoldDB" id="A0A2P2PYC4"/>
<accession>A0A2P2PYC4</accession>
<evidence type="ECO:0000313" key="1">
    <source>
        <dbReference type="EMBL" id="MBX59751.1"/>
    </source>
</evidence>
<sequence length="22" mass="2665">MVTINHLHFICYFPLGLQYEIL</sequence>
<proteinExistence type="predicted"/>
<organism evidence="1">
    <name type="scientific">Rhizophora mucronata</name>
    <name type="common">Asiatic mangrove</name>
    <dbReference type="NCBI Taxonomy" id="61149"/>
    <lineage>
        <taxon>Eukaryota</taxon>
        <taxon>Viridiplantae</taxon>
        <taxon>Streptophyta</taxon>
        <taxon>Embryophyta</taxon>
        <taxon>Tracheophyta</taxon>
        <taxon>Spermatophyta</taxon>
        <taxon>Magnoliopsida</taxon>
        <taxon>eudicotyledons</taxon>
        <taxon>Gunneridae</taxon>
        <taxon>Pentapetalae</taxon>
        <taxon>rosids</taxon>
        <taxon>fabids</taxon>
        <taxon>Malpighiales</taxon>
        <taxon>Rhizophoraceae</taxon>
        <taxon>Rhizophora</taxon>
    </lineage>
</organism>
<dbReference type="EMBL" id="GGEC01079267">
    <property type="protein sequence ID" value="MBX59751.1"/>
    <property type="molecule type" value="Transcribed_RNA"/>
</dbReference>
<name>A0A2P2PYC4_RHIMU</name>